<evidence type="ECO:0000256" key="1">
    <source>
        <dbReference type="ARBA" id="ARBA00004651"/>
    </source>
</evidence>
<evidence type="ECO:0000313" key="9">
    <source>
        <dbReference type="EMBL" id="MDZ5461683.1"/>
    </source>
</evidence>
<dbReference type="Pfam" id="PF03591">
    <property type="entry name" value="AzlC"/>
    <property type="match status" value="1"/>
</dbReference>
<dbReference type="Proteomes" id="UP001293718">
    <property type="component" value="Unassembled WGS sequence"/>
</dbReference>
<keyword evidence="6 8" id="KW-1133">Transmembrane helix</keyword>
<evidence type="ECO:0000256" key="2">
    <source>
        <dbReference type="ARBA" id="ARBA00010735"/>
    </source>
</evidence>
<evidence type="ECO:0000256" key="4">
    <source>
        <dbReference type="ARBA" id="ARBA00022475"/>
    </source>
</evidence>
<evidence type="ECO:0000256" key="3">
    <source>
        <dbReference type="ARBA" id="ARBA00022448"/>
    </source>
</evidence>
<keyword evidence="7 8" id="KW-0472">Membrane</keyword>
<feature type="transmembrane region" description="Helical" evidence="8">
    <location>
        <begin position="55"/>
        <end position="74"/>
    </location>
</feature>
<keyword evidence="5 8" id="KW-0812">Transmembrane</keyword>
<comment type="similarity">
    <text evidence="2">Belongs to the AzlC family.</text>
</comment>
<protein>
    <submittedName>
        <fullName evidence="9">AzlC family ABC transporter permease</fullName>
    </submittedName>
</protein>
<dbReference type="InterPro" id="IPR011606">
    <property type="entry name" value="Brnchd-chn_aa_trnsp_permease"/>
</dbReference>
<evidence type="ECO:0000256" key="7">
    <source>
        <dbReference type="ARBA" id="ARBA00023136"/>
    </source>
</evidence>
<feature type="transmembrane region" description="Helical" evidence="8">
    <location>
        <begin position="29"/>
        <end position="48"/>
    </location>
</feature>
<keyword evidence="4" id="KW-1003">Cell membrane</keyword>
<proteinExistence type="inferred from homology"/>
<dbReference type="PANTHER" id="PTHR34979">
    <property type="entry name" value="INNER MEMBRANE PROTEIN YGAZ"/>
    <property type="match status" value="1"/>
</dbReference>
<keyword evidence="3" id="KW-0813">Transport</keyword>
<feature type="transmembrane region" description="Helical" evidence="8">
    <location>
        <begin position="178"/>
        <end position="196"/>
    </location>
</feature>
<reference evidence="9 10" key="1">
    <citation type="submission" date="2023-11" db="EMBL/GenBank/DDBJ databases">
        <title>Draft genome of Azohydromonas lata strain H1 (DSM1123), a polyhydroxyalkanoate producer.</title>
        <authorList>
            <person name="Traversa D."/>
            <person name="D'Addabbo P."/>
            <person name="Pazzani C."/>
            <person name="Manzari C."/>
            <person name="Chiara M."/>
            <person name="Scrascia M."/>
        </authorList>
    </citation>
    <scope>NUCLEOTIDE SEQUENCE [LARGE SCALE GENOMIC DNA]</scope>
    <source>
        <strain evidence="9 10">H1</strain>
    </source>
</reference>
<accession>A0ABU5IS24</accession>
<evidence type="ECO:0000313" key="10">
    <source>
        <dbReference type="Proteomes" id="UP001293718"/>
    </source>
</evidence>
<feature type="transmembrane region" description="Helical" evidence="8">
    <location>
        <begin position="208"/>
        <end position="233"/>
    </location>
</feature>
<evidence type="ECO:0000256" key="6">
    <source>
        <dbReference type="ARBA" id="ARBA00022989"/>
    </source>
</evidence>
<evidence type="ECO:0000256" key="5">
    <source>
        <dbReference type="ARBA" id="ARBA00022692"/>
    </source>
</evidence>
<sequence>MSSPADVDLKAARIQKRASGEVSQAAWDALPIVVSGFAFGLVFGLLCVRNGLSAGAATLMSALVFAGASQFVAIDFWRDGAAVLPVATIAFTTLAVNLRHLLMSASLAPQLAPYGRGRVAAAFSLLLIDESWALSEHRFKQRSPTLRYFVACGGLIYCGWVSGSLVGTQLGATISDPARWGLDFTFIAMFLSLLVLMHKRRTDLAVSLLSAALAWLLSMLPGLGTLAVFVAALGASAVVATLTGSPEGHVEPTVPKEPQ</sequence>
<gene>
    <name evidence="9" type="ORF">SM757_34425</name>
</gene>
<dbReference type="PANTHER" id="PTHR34979:SF1">
    <property type="entry name" value="INNER MEMBRANE PROTEIN YGAZ"/>
    <property type="match status" value="1"/>
</dbReference>
<feature type="transmembrane region" description="Helical" evidence="8">
    <location>
        <begin position="80"/>
        <end position="98"/>
    </location>
</feature>
<keyword evidence="10" id="KW-1185">Reference proteome</keyword>
<organism evidence="9 10">
    <name type="scientific">Azohydromonas lata</name>
    <dbReference type="NCBI Taxonomy" id="45677"/>
    <lineage>
        <taxon>Bacteria</taxon>
        <taxon>Pseudomonadati</taxon>
        <taxon>Pseudomonadota</taxon>
        <taxon>Betaproteobacteria</taxon>
        <taxon>Burkholderiales</taxon>
        <taxon>Sphaerotilaceae</taxon>
        <taxon>Azohydromonas</taxon>
    </lineage>
</organism>
<dbReference type="EMBL" id="JAXOJX010000141">
    <property type="protein sequence ID" value="MDZ5461683.1"/>
    <property type="molecule type" value="Genomic_DNA"/>
</dbReference>
<feature type="transmembrane region" description="Helical" evidence="8">
    <location>
        <begin position="146"/>
        <end position="166"/>
    </location>
</feature>
<comment type="caution">
    <text evidence="9">The sequence shown here is derived from an EMBL/GenBank/DDBJ whole genome shotgun (WGS) entry which is preliminary data.</text>
</comment>
<name>A0ABU5IS24_9BURK</name>
<evidence type="ECO:0000256" key="8">
    <source>
        <dbReference type="SAM" id="Phobius"/>
    </source>
</evidence>
<dbReference type="RefSeq" id="WP_322468778.1">
    <property type="nucleotide sequence ID" value="NZ_JAXOJX010000141.1"/>
</dbReference>
<comment type="subcellular location">
    <subcellularLocation>
        <location evidence="1">Cell membrane</location>
        <topology evidence="1">Multi-pass membrane protein</topology>
    </subcellularLocation>
</comment>